<reference evidence="1 2" key="1">
    <citation type="journal article" date="2002" name="Genome Res.">
        <title>The genome of Methanosarcina acetivorans reveals extensive metabolic and physiological diversity.</title>
        <authorList>
            <person name="Galagan J.E."/>
            <person name="Nusbaum C."/>
            <person name="Roy A."/>
            <person name="Endrizzi M.G."/>
            <person name="Macdonald P."/>
            <person name="FitzHugh W."/>
            <person name="Calvo S."/>
            <person name="Engels R."/>
            <person name="Smirnov S."/>
            <person name="Atnoor D."/>
            <person name="Brown A."/>
            <person name="Allen N."/>
            <person name="Naylor J."/>
            <person name="Stange-Thomann N."/>
            <person name="DeArellano K."/>
            <person name="Johnson R."/>
            <person name="Linton L."/>
            <person name="McEwan P."/>
            <person name="McKernan K."/>
            <person name="Talamas J."/>
            <person name="Tirrell A."/>
            <person name="Ye W."/>
            <person name="Zimmer A."/>
            <person name="Barber R.D."/>
            <person name="Cann I."/>
            <person name="Graham D.E."/>
            <person name="Grahame D.A."/>
            <person name="Guss A."/>
            <person name="Hedderich R."/>
            <person name="Ingram-Smith C."/>
            <person name="Kuettner C.H."/>
            <person name="Krzycki J.A."/>
            <person name="Leigh J.A."/>
            <person name="Li W."/>
            <person name="Liu J."/>
            <person name="Mukhopadhyay B."/>
            <person name="Reeve J.N."/>
            <person name="Smith K."/>
            <person name="Springer T.A."/>
            <person name="Umayam L.A."/>
            <person name="White O."/>
            <person name="White R.H."/>
            <person name="de Macario E.C."/>
            <person name="Ferry J.G."/>
            <person name="Jarrell K.F."/>
            <person name="Jing H."/>
            <person name="Macario A.J.L."/>
            <person name="Paulsen I."/>
            <person name="Pritchett M."/>
            <person name="Sowers K.R."/>
            <person name="Swanson R.V."/>
            <person name="Zinder S.H."/>
            <person name="Lander E."/>
            <person name="Metcalf W.W."/>
            <person name="Birren B."/>
        </authorList>
    </citation>
    <scope>NUCLEOTIDE SEQUENCE [LARGE SCALE GENOMIC DNA]</scope>
    <source>
        <strain evidence="2">ATCC 35395 / DSM 2834 / JCM 12185 / C2A</strain>
    </source>
</reference>
<protein>
    <submittedName>
        <fullName evidence="1">Uncharacterized protein</fullName>
    </submittedName>
</protein>
<dbReference type="Proteomes" id="UP000002487">
    <property type="component" value="Chromosome"/>
</dbReference>
<name>Q8TU13_METAC</name>
<accession>Q8TU13</accession>
<dbReference type="AlphaFoldDB" id="Q8TU13"/>
<sequence>MLHEDKGVECMFWSKDNIIERLSKIPRTLEDVSIEIFEGIPSTNDFIHKVNLSRGDCTNTSYICRDLLRSVSIEQELMYPYMDDSLSNEFAINSSQYRFMLPYEILGNNVRKEYRIFQPEEMKTRFPMAYKRLREIKYKFRTDGEGLNSADCYRLKNESFLHYINTPKIIITDHYRLQASYDFAGNHVFAEGIGIVLGDPTIYHYVTAVLNSSISRVFPEIWNREKVRENSNLYPKVLKRFPIVFPECETVETLINTISRYLIYLNIQKHTAKVYSLSNYQRLIEFYKRIADLLILDTYITNDLDPKFIEILAENIVSSEDEFEYSNDMSLLIALQGIKRNILENPDFRKCKFSNEFTNILATLKNNGVW</sequence>
<proteinExistence type="predicted"/>
<organism evidence="1 2">
    <name type="scientific">Methanosarcina acetivorans (strain ATCC 35395 / DSM 2834 / JCM 12185 / C2A)</name>
    <dbReference type="NCBI Taxonomy" id="188937"/>
    <lineage>
        <taxon>Archaea</taxon>
        <taxon>Methanobacteriati</taxon>
        <taxon>Methanobacteriota</taxon>
        <taxon>Stenosarchaea group</taxon>
        <taxon>Methanomicrobia</taxon>
        <taxon>Methanosarcinales</taxon>
        <taxon>Methanosarcinaceae</taxon>
        <taxon>Methanosarcina</taxon>
    </lineage>
</organism>
<evidence type="ECO:0000313" key="1">
    <source>
        <dbReference type="EMBL" id="AAM03715.1"/>
    </source>
</evidence>
<dbReference type="HOGENOM" id="CLU_759934_0_0_2"/>
<evidence type="ECO:0000313" key="2">
    <source>
        <dbReference type="Proteomes" id="UP000002487"/>
    </source>
</evidence>
<keyword evidence="2" id="KW-1185">Reference proteome</keyword>
<dbReference type="EnsemblBacteria" id="AAM03715">
    <property type="protein sequence ID" value="AAM03715"/>
    <property type="gene ID" value="MA_0262"/>
</dbReference>
<gene>
    <name evidence="1" type="ordered locus">MA_0262</name>
</gene>
<dbReference type="InParanoid" id="Q8TU13"/>
<dbReference type="KEGG" id="mac:MA_0262"/>
<dbReference type="EMBL" id="AE010299">
    <property type="protein sequence ID" value="AAM03715.1"/>
    <property type="molecule type" value="Genomic_DNA"/>
</dbReference>
<dbReference type="PhylomeDB" id="Q8TU13"/>